<reference evidence="1 2" key="1">
    <citation type="submission" date="2020-05" db="EMBL/GenBank/DDBJ databases">
        <title>Identification and distribution of gene clusters putatively required for synthesis of sphingolipid metabolism inhibitors in phylogenetically diverse species of the filamentous fungus Fusarium.</title>
        <authorList>
            <person name="Kim H.-S."/>
            <person name="Busman M."/>
            <person name="Brown D.W."/>
            <person name="Divon H."/>
            <person name="Uhlig S."/>
            <person name="Proctor R.H."/>
        </authorList>
    </citation>
    <scope>NUCLEOTIDE SEQUENCE [LARGE SCALE GENOMIC DNA]</scope>
    <source>
        <strain evidence="1 2">NRRL 66243</strain>
    </source>
</reference>
<protein>
    <submittedName>
        <fullName evidence="1">Uncharacterized protein</fullName>
    </submittedName>
</protein>
<name>A0A8H5RLB0_9HYPO</name>
<dbReference type="AlphaFoldDB" id="A0A8H5RLB0"/>
<dbReference type="EMBL" id="JAAQRI010000126">
    <property type="protein sequence ID" value="KAF5635115.1"/>
    <property type="molecule type" value="Genomic_DNA"/>
</dbReference>
<comment type="caution">
    <text evidence="1">The sequence shown here is derived from an EMBL/GenBank/DDBJ whole genome shotgun (WGS) entry which is preliminary data.</text>
</comment>
<keyword evidence="2" id="KW-1185">Reference proteome</keyword>
<evidence type="ECO:0000313" key="1">
    <source>
        <dbReference type="EMBL" id="KAF5635115.1"/>
    </source>
</evidence>
<proteinExistence type="predicted"/>
<dbReference type="GeneID" id="59305386"/>
<gene>
    <name evidence="1" type="ORF">FTJAE_6498</name>
</gene>
<dbReference type="RefSeq" id="XP_037206409.1">
    <property type="nucleotide sequence ID" value="XM_037353116.1"/>
</dbReference>
<sequence length="127" mass="14279">MPYIQEAYESSSANCQTCYDLDPKHIPQASSIIKPGRQPGHFSMREGHLKDVLKLGKHVCFNYPGAAEAQDECLACRLVISALYHLHYNEELFNYAGALVYIDGSIDGSMSLRLLFVYDKLDTGAFW</sequence>
<organism evidence="1 2">
    <name type="scientific">Fusarium tjaetaba</name>
    <dbReference type="NCBI Taxonomy" id="1567544"/>
    <lineage>
        <taxon>Eukaryota</taxon>
        <taxon>Fungi</taxon>
        <taxon>Dikarya</taxon>
        <taxon>Ascomycota</taxon>
        <taxon>Pezizomycotina</taxon>
        <taxon>Sordariomycetes</taxon>
        <taxon>Hypocreomycetidae</taxon>
        <taxon>Hypocreales</taxon>
        <taxon>Nectriaceae</taxon>
        <taxon>Fusarium</taxon>
        <taxon>Fusarium fujikuroi species complex</taxon>
    </lineage>
</organism>
<dbReference type="Proteomes" id="UP000530670">
    <property type="component" value="Unassembled WGS sequence"/>
</dbReference>
<accession>A0A8H5RLB0</accession>
<evidence type="ECO:0000313" key="2">
    <source>
        <dbReference type="Proteomes" id="UP000530670"/>
    </source>
</evidence>